<organism evidence="2 3">
    <name type="scientific">Lentinula aciculospora</name>
    <dbReference type="NCBI Taxonomy" id="153920"/>
    <lineage>
        <taxon>Eukaryota</taxon>
        <taxon>Fungi</taxon>
        <taxon>Dikarya</taxon>
        <taxon>Basidiomycota</taxon>
        <taxon>Agaricomycotina</taxon>
        <taxon>Agaricomycetes</taxon>
        <taxon>Agaricomycetidae</taxon>
        <taxon>Agaricales</taxon>
        <taxon>Marasmiineae</taxon>
        <taxon>Omphalotaceae</taxon>
        <taxon>Lentinula</taxon>
    </lineage>
</organism>
<keyword evidence="3" id="KW-1185">Reference proteome</keyword>
<proteinExistence type="predicted"/>
<comment type="caution">
    <text evidence="2">The sequence shown here is derived from an EMBL/GenBank/DDBJ whole genome shotgun (WGS) entry which is preliminary data.</text>
</comment>
<evidence type="ECO:0000313" key="3">
    <source>
        <dbReference type="Proteomes" id="UP001150266"/>
    </source>
</evidence>
<feature type="compositionally biased region" description="Pro residues" evidence="1">
    <location>
        <begin position="667"/>
        <end position="676"/>
    </location>
</feature>
<evidence type="ECO:0000313" key="2">
    <source>
        <dbReference type="EMBL" id="KAJ4480129.1"/>
    </source>
</evidence>
<accession>A0A9W9DPD5</accession>
<feature type="compositionally biased region" description="Basic and acidic residues" evidence="1">
    <location>
        <begin position="743"/>
        <end position="753"/>
    </location>
</feature>
<name>A0A9W9DPD5_9AGAR</name>
<dbReference type="OrthoDB" id="3048815at2759"/>
<sequence>MLSDELRAAFYNPRDIGYLYLEVQFSKHGLRSLREIMRAFSDIRMSSLTIVPESEIWKCLTVTTTSRDQVIVPGQWVQIKCGLYIGDTSVIANQEPGSIEVLVVPHLSFGSIPSSTAKRKRIDSRPPPQLFNPRKCEPRQILQEEKDKPIYTYRSYRFEYGLQVKHYNPSSLSPAREISPHICALFMQSKELTGAQFNLFDLSSMPLPSFWHFEPGERVLVHHNDGIEKGIISSQEDLRTGPSFVVDFGDEGENLIKAADIIKDVALGDFVKVLVGIHAKKTGFVVAKADTLLGICVGQRTNGLDFRVHVNLVKVTEPDYLNTEMPWLDVGVKLSSAPHIGRTGLVKHVVVTSSRSLAITVHLQDGQICTVGYSEVREIRSGKLLLDYQPLKKHQQQFDVEVPWKECEVVVQSGRFAGYQGVIKNVRQDFRGSPCLSLWMTVFNCSIEIDHSAVVECWTKLPLLDYRPLEGNELREFKPNSLLQEMRTGPCPWLGMLVDITKGEFKGQYGAVRDVNRYEPDSRRAKGQSGIELTVERFVMTAGSTILVKVDYDAVRYHRTGLHLCDVFMPPPKQSFYIPNEAVRHGGNVLQVSKATKTAWPLPPLADLEQETIFIGPWSEGHRTLISSPAMSSNPVPTAPLVLTSPLPFPWNPASSPLHMQGLSSPYPRPPSPPQSEPTASEPPSTFDGPWILHPKLVGIPIQVDINGGEMDTSNKRTVIFVEMVADSKGSISIISRRPPNFNRERVDGRRTEPSSAHWEAGAAGPPLLRERED</sequence>
<evidence type="ECO:0000256" key="1">
    <source>
        <dbReference type="SAM" id="MobiDB-lite"/>
    </source>
</evidence>
<dbReference type="EMBL" id="JAOTPV010000007">
    <property type="protein sequence ID" value="KAJ4480129.1"/>
    <property type="molecule type" value="Genomic_DNA"/>
</dbReference>
<evidence type="ECO:0008006" key="4">
    <source>
        <dbReference type="Google" id="ProtNLM"/>
    </source>
</evidence>
<dbReference type="AlphaFoldDB" id="A0A9W9DPD5"/>
<protein>
    <recommendedName>
        <fullName evidence="4">Chromatin elongation factor spt5</fullName>
    </recommendedName>
</protein>
<feature type="region of interest" description="Disordered" evidence="1">
    <location>
        <begin position="742"/>
        <end position="774"/>
    </location>
</feature>
<feature type="region of interest" description="Disordered" evidence="1">
    <location>
        <begin position="660"/>
        <end position="688"/>
    </location>
</feature>
<reference evidence="2" key="1">
    <citation type="submission" date="2022-08" db="EMBL/GenBank/DDBJ databases">
        <title>A Global Phylogenomic Analysis of the Shiitake Genus Lentinula.</title>
        <authorList>
            <consortium name="DOE Joint Genome Institute"/>
            <person name="Sierra-Patev S."/>
            <person name="Min B."/>
            <person name="Naranjo-Ortiz M."/>
            <person name="Looney B."/>
            <person name="Konkel Z."/>
            <person name="Slot J.C."/>
            <person name="Sakamoto Y."/>
            <person name="Steenwyk J.L."/>
            <person name="Rokas A."/>
            <person name="Carro J."/>
            <person name="Camarero S."/>
            <person name="Ferreira P."/>
            <person name="Molpeceres G."/>
            <person name="Ruiz-Duenas F.J."/>
            <person name="Serrano A."/>
            <person name="Henrissat B."/>
            <person name="Drula E."/>
            <person name="Hughes K.W."/>
            <person name="Mata J.L."/>
            <person name="Ishikawa N.K."/>
            <person name="Vargas-Isla R."/>
            <person name="Ushijima S."/>
            <person name="Smith C.A."/>
            <person name="Ahrendt S."/>
            <person name="Andreopoulos W."/>
            <person name="He G."/>
            <person name="Labutti K."/>
            <person name="Lipzen A."/>
            <person name="Ng V."/>
            <person name="Riley R."/>
            <person name="Sandor L."/>
            <person name="Barry K."/>
            <person name="Martinez A.T."/>
            <person name="Xiao Y."/>
            <person name="Gibbons J.G."/>
            <person name="Terashima K."/>
            <person name="Grigoriev I.V."/>
            <person name="Hibbett D.S."/>
        </authorList>
    </citation>
    <scope>NUCLEOTIDE SEQUENCE</scope>
    <source>
        <strain evidence="2">JLM2183</strain>
    </source>
</reference>
<gene>
    <name evidence="2" type="ORF">J3R30DRAFT_3469598</name>
</gene>
<dbReference type="Proteomes" id="UP001150266">
    <property type="component" value="Unassembled WGS sequence"/>
</dbReference>